<evidence type="ECO:0000313" key="2">
    <source>
        <dbReference type="EMBL" id="KAL3377247.1"/>
    </source>
</evidence>
<gene>
    <name evidence="2" type="ORF">AABB24_003585</name>
</gene>
<organism evidence="2 3">
    <name type="scientific">Solanum stoloniferum</name>
    <dbReference type="NCBI Taxonomy" id="62892"/>
    <lineage>
        <taxon>Eukaryota</taxon>
        <taxon>Viridiplantae</taxon>
        <taxon>Streptophyta</taxon>
        <taxon>Embryophyta</taxon>
        <taxon>Tracheophyta</taxon>
        <taxon>Spermatophyta</taxon>
        <taxon>Magnoliopsida</taxon>
        <taxon>eudicotyledons</taxon>
        <taxon>Gunneridae</taxon>
        <taxon>Pentapetalae</taxon>
        <taxon>asterids</taxon>
        <taxon>lamiids</taxon>
        <taxon>Solanales</taxon>
        <taxon>Solanaceae</taxon>
        <taxon>Solanoideae</taxon>
        <taxon>Solaneae</taxon>
        <taxon>Solanum</taxon>
    </lineage>
</organism>
<feature type="region of interest" description="Disordered" evidence="1">
    <location>
        <begin position="30"/>
        <end position="55"/>
    </location>
</feature>
<dbReference type="AlphaFoldDB" id="A0ABD2VAS1"/>
<dbReference type="Proteomes" id="UP001627284">
    <property type="component" value="Unassembled WGS sequence"/>
</dbReference>
<evidence type="ECO:0000313" key="3">
    <source>
        <dbReference type="Proteomes" id="UP001627284"/>
    </source>
</evidence>
<dbReference type="EMBL" id="JBJKTR010000002">
    <property type="protein sequence ID" value="KAL3377247.1"/>
    <property type="molecule type" value="Genomic_DNA"/>
</dbReference>
<evidence type="ECO:0000256" key="1">
    <source>
        <dbReference type="SAM" id="MobiDB-lite"/>
    </source>
</evidence>
<sequence length="105" mass="11871">YVQRIQHQIDPTTMSCVLLLPSAKTKLEQKPSNISVTQRNCVQQSSENEPKSRPAHSRVIFLNLYEARIASNSYSSFAARWSNLKVVFVLVSKSDSSRRLSVTIC</sequence>
<protein>
    <submittedName>
        <fullName evidence="2">Uncharacterized protein</fullName>
    </submittedName>
</protein>
<feature type="non-terminal residue" evidence="2">
    <location>
        <position position="1"/>
    </location>
</feature>
<feature type="compositionally biased region" description="Polar residues" evidence="1">
    <location>
        <begin position="30"/>
        <end position="47"/>
    </location>
</feature>
<proteinExistence type="predicted"/>
<reference evidence="2 3" key="1">
    <citation type="submission" date="2024-05" db="EMBL/GenBank/DDBJ databases">
        <title>De novo assembly of an allotetraploid wild potato.</title>
        <authorList>
            <person name="Hosaka A.J."/>
        </authorList>
    </citation>
    <scope>NUCLEOTIDE SEQUENCE [LARGE SCALE GENOMIC DNA]</scope>
    <source>
        <tissue evidence="2">Young leaves</tissue>
    </source>
</reference>
<keyword evidence="3" id="KW-1185">Reference proteome</keyword>
<name>A0ABD2VAS1_9SOLN</name>
<comment type="caution">
    <text evidence="2">The sequence shown here is derived from an EMBL/GenBank/DDBJ whole genome shotgun (WGS) entry which is preliminary data.</text>
</comment>
<accession>A0ABD2VAS1</accession>